<evidence type="ECO:0000256" key="1">
    <source>
        <dbReference type="SAM" id="Phobius"/>
    </source>
</evidence>
<name>A0ABN1LXM9_9SPHN</name>
<keyword evidence="1" id="KW-1133">Transmembrane helix</keyword>
<feature type="transmembrane region" description="Helical" evidence="1">
    <location>
        <begin position="153"/>
        <end position="175"/>
    </location>
</feature>
<reference evidence="2 3" key="1">
    <citation type="journal article" date="2019" name="Int. J. Syst. Evol. Microbiol.">
        <title>The Global Catalogue of Microorganisms (GCM) 10K type strain sequencing project: providing services to taxonomists for standard genome sequencing and annotation.</title>
        <authorList>
            <consortium name="The Broad Institute Genomics Platform"/>
            <consortium name="The Broad Institute Genome Sequencing Center for Infectious Disease"/>
            <person name="Wu L."/>
            <person name="Ma J."/>
        </authorList>
    </citation>
    <scope>NUCLEOTIDE SEQUENCE [LARGE SCALE GENOMIC DNA]</scope>
    <source>
        <strain evidence="2 3">JCM 15910</strain>
    </source>
</reference>
<gene>
    <name evidence="2" type="ORF">GCM10009115_04980</name>
</gene>
<feature type="transmembrane region" description="Helical" evidence="1">
    <location>
        <begin position="38"/>
        <end position="56"/>
    </location>
</feature>
<dbReference type="RefSeq" id="WP_215348949.1">
    <property type="nucleotide sequence ID" value="NZ_BAAAFE010000003.1"/>
</dbReference>
<feature type="transmembrane region" description="Helical" evidence="1">
    <location>
        <begin position="123"/>
        <end position="141"/>
    </location>
</feature>
<evidence type="ECO:0000313" key="3">
    <source>
        <dbReference type="Proteomes" id="UP001500738"/>
    </source>
</evidence>
<keyword evidence="3" id="KW-1185">Reference proteome</keyword>
<evidence type="ECO:0000313" key="2">
    <source>
        <dbReference type="EMBL" id="GAA0861617.1"/>
    </source>
</evidence>
<dbReference type="EMBL" id="BAAAFE010000003">
    <property type="protein sequence ID" value="GAA0861617.1"/>
    <property type="molecule type" value="Genomic_DNA"/>
</dbReference>
<evidence type="ECO:0008006" key="4">
    <source>
        <dbReference type="Google" id="ProtNLM"/>
    </source>
</evidence>
<keyword evidence="1" id="KW-0472">Membrane</keyword>
<keyword evidence="1" id="KW-0812">Transmembrane</keyword>
<feature type="transmembrane region" description="Helical" evidence="1">
    <location>
        <begin position="6"/>
        <end position="26"/>
    </location>
</feature>
<feature type="transmembrane region" description="Helical" evidence="1">
    <location>
        <begin position="181"/>
        <end position="204"/>
    </location>
</feature>
<sequence>MDLRDILIASGMLALVVTGLGLGYRFWRQGNILLGAEWAILGFSAFNFALWVTFGFQLSFEISMVCDAFSRSIGIPVVATLGLAKLTHGLDVSKTTKWLLLVGGFPLAYALLAYPLIQPVLPYAFFACGIVANIFLVYFAVRLARVGEQAHAFGIMLVNVSFVIMALLEGIIAIPGDETNLILNFFFLAGWVWALGFAEIYFAYQALARHLARPVSPPPPPVAASSQ</sequence>
<feature type="transmembrane region" description="Helical" evidence="1">
    <location>
        <begin position="68"/>
        <end position="86"/>
    </location>
</feature>
<protein>
    <recommendedName>
        <fullName evidence="4">Transporter</fullName>
    </recommendedName>
</protein>
<accession>A0ABN1LXM9</accession>
<feature type="transmembrane region" description="Helical" evidence="1">
    <location>
        <begin position="98"/>
        <end position="117"/>
    </location>
</feature>
<comment type="caution">
    <text evidence="2">The sequence shown here is derived from an EMBL/GenBank/DDBJ whole genome shotgun (WGS) entry which is preliminary data.</text>
</comment>
<organism evidence="2 3">
    <name type="scientific">Sphingopyxis soli</name>
    <dbReference type="NCBI Taxonomy" id="592051"/>
    <lineage>
        <taxon>Bacteria</taxon>
        <taxon>Pseudomonadati</taxon>
        <taxon>Pseudomonadota</taxon>
        <taxon>Alphaproteobacteria</taxon>
        <taxon>Sphingomonadales</taxon>
        <taxon>Sphingomonadaceae</taxon>
        <taxon>Sphingopyxis</taxon>
    </lineage>
</organism>
<dbReference type="Proteomes" id="UP001500738">
    <property type="component" value="Unassembled WGS sequence"/>
</dbReference>
<proteinExistence type="predicted"/>